<proteinExistence type="predicted"/>
<name>A0A183GV77_HELPZ</name>
<evidence type="ECO:0000313" key="1">
    <source>
        <dbReference type="EMBL" id="VDP58494.1"/>
    </source>
</evidence>
<evidence type="ECO:0000313" key="2">
    <source>
        <dbReference type="Proteomes" id="UP000050761"/>
    </source>
</evidence>
<protein>
    <submittedName>
        <fullName evidence="3">ILEI domain-containing protein</fullName>
    </submittedName>
</protein>
<reference evidence="3" key="2">
    <citation type="submission" date="2019-09" db="UniProtKB">
        <authorList>
            <consortium name="WormBaseParasite"/>
        </authorList>
    </citation>
    <scope>IDENTIFICATION</scope>
</reference>
<accession>A0A183GV77</accession>
<sequence>MVTVKTGPSPQRGIQMRGATVLSNEKLREIIECSSMADKKKRFLELLNFDMKTYEVAKDSSAVLQMEVNSMHIRHIDGVPRDEDSLSQRVWTLGEGASSPVTSGNVFRSLNNRTQVIGLVADAAHGVFEDPLEAYCRGRTLLLGEERDLDVIVGQDLSRKSSDLARLLHIARCDAYENSNPVILVLIQSTEQTVENKEKRTLLEEYGSSQLYHFPAEVDEPMWRKLQNCDTTEQVLKALDSRNAEKRVGRKAHEVL</sequence>
<keyword evidence="2" id="KW-1185">Reference proteome</keyword>
<dbReference type="WBParaSite" id="HPBE_0002659701-mRNA-1">
    <property type="protein sequence ID" value="HPBE_0002659701-mRNA-1"/>
    <property type="gene ID" value="HPBE_0002659701"/>
</dbReference>
<reference evidence="1 2" key="1">
    <citation type="submission" date="2018-11" db="EMBL/GenBank/DDBJ databases">
        <authorList>
            <consortium name="Pathogen Informatics"/>
        </authorList>
    </citation>
    <scope>NUCLEOTIDE SEQUENCE [LARGE SCALE GENOMIC DNA]</scope>
</reference>
<organism evidence="2 3">
    <name type="scientific">Heligmosomoides polygyrus</name>
    <name type="common">Parasitic roundworm</name>
    <dbReference type="NCBI Taxonomy" id="6339"/>
    <lineage>
        <taxon>Eukaryota</taxon>
        <taxon>Metazoa</taxon>
        <taxon>Ecdysozoa</taxon>
        <taxon>Nematoda</taxon>
        <taxon>Chromadorea</taxon>
        <taxon>Rhabditida</taxon>
        <taxon>Rhabditina</taxon>
        <taxon>Rhabditomorpha</taxon>
        <taxon>Strongyloidea</taxon>
        <taxon>Heligmosomidae</taxon>
        <taxon>Heligmosomoides</taxon>
    </lineage>
</organism>
<dbReference type="AlphaFoldDB" id="A0A183GV77"/>
<accession>A0A3P8FKC2</accession>
<gene>
    <name evidence="1" type="ORF">HPBE_LOCUS26597</name>
</gene>
<dbReference type="Proteomes" id="UP000050761">
    <property type="component" value="Unassembled WGS sequence"/>
</dbReference>
<dbReference type="EMBL" id="UZAH01040384">
    <property type="protein sequence ID" value="VDP58494.1"/>
    <property type="molecule type" value="Genomic_DNA"/>
</dbReference>
<evidence type="ECO:0000313" key="3">
    <source>
        <dbReference type="WBParaSite" id="HPBE_0002659701-mRNA-1"/>
    </source>
</evidence>